<gene>
    <name evidence="2" type="ORF">I2H31_08740</name>
</gene>
<dbReference type="EMBL" id="JADQDM010000003">
    <property type="protein sequence ID" value="MBF9221189.1"/>
    <property type="molecule type" value="Genomic_DNA"/>
</dbReference>
<feature type="signal peptide" evidence="1">
    <location>
        <begin position="1"/>
        <end position="24"/>
    </location>
</feature>
<evidence type="ECO:0000313" key="2">
    <source>
        <dbReference type="EMBL" id="MBF9221189.1"/>
    </source>
</evidence>
<name>A0ABS0I3Q9_9BACT</name>
<proteinExistence type="predicted"/>
<protein>
    <submittedName>
        <fullName evidence="2">DUF3826 domain-containing protein</fullName>
    </submittedName>
</protein>
<sequence length="233" mass="25457">MNKTIRGLFLTGLFAATALGQASAQAPAPAETKEAAYTRTITERAAKIVAKIDGLKDKDSVLVRDLIADQYRQLNDIYEQQKTRKAALKAQPATDATKAELARVDADTEAALAKLHPQYLKKLSRRLTPAQIEQVKDGMTYGVLPLTMTAYNDMLPNLTAEQRAQMLAWLTEAREHAMDGGTSEQKHAWFGKYKGRINNYLSAAGIDMNQAGKDWQARIAARKAAGAGTPAPQ</sequence>
<organism evidence="2 3">
    <name type="scientific">Hymenobacter ruricola</name>
    <dbReference type="NCBI Taxonomy" id="2791023"/>
    <lineage>
        <taxon>Bacteria</taxon>
        <taxon>Pseudomonadati</taxon>
        <taxon>Bacteroidota</taxon>
        <taxon>Cytophagia</taxon>
        <taxon>Cytophagales</taxon>
        <taxon>Hymenobacteraceae</taxon>
        <taxon>Hymenobacter</taxon>
    </lineage>
</organism>
<evidence type="ECO:0000256" key="1">
    <source>
        <dbReference type="SAM" id="SignalP"/>
    </source>
</evidence>
<keyword evidence="3" id="KW-1185">Reference proteome</keyword>
<reference evidence="2 3" key="1">
    <citation type="submission" date="2020-11" db="EMBL/GenBank/DDBJ databases">
        <authorList>
            <person name="Kim M.K."/>
        </authorList>
    </citation>
    <scope>NUCLEOTIDE SEQUENCE [LARGE SCALE GENOMIC DNA]</scope>
    <source>
        <strain evidence="2 3">BT662</strain>
    </source>
</reference>
<keyword evidence="1" id="KW-0732">Signal</keyword>
<comment type="caution">
    <text evidence="2">The sequence shown here is derived from an EMBL/GenBank/DDBJ whole genome shotgun (WGS) entry which is preliminary data.</text>
</comment>
<dbReference type="Proteomes" id="UP000618931">
    <property type="component" value="Unassembled WGS sequence"/>
</dbReference>
<dbReference type="RefSeq" id="WP_196292647.1">
    <property type="nucleotide sequence ID" value="NZ_JADQDM010000003.1"/>
</dbReference>
<accession>A0ABS0I3Q9</accession>
<dbReference type="InterPro" id="IPR024284">
    <property type="entry name" value="DUF3826"/>
</dbReference>
<evidence type="ECO:0000313" key="3">
    <source>
        <dbReference type="Proteomes" id="UP000618931"/>
    </source>
</evidence>
<feature type="chain" id="PRO_5046265816" evidence="1">
    <location>
        <begin position="25"/>
        <end position="233"/>
    </location>
</feature>
<dbReference type="Pfam" id="PF12875">
    <property type="entry name" value="DUF3826"/>
    <property type="match status" value="1"/>
</dbReference>